<proteinExistence type="predicted"/>
<dbReference type="Proteomes" id="UP000465360">
    <property type="component" value="Unassembled WGS sequence"/>
</dbReference>
<accession>A0A7I9YTQ8</accession>
<evidence type="ECO:0000313" key="3">
    <source>
        <dbReference type="Proteomes" id="UP000465360"/>
    </source>
</evidence>
<feature type="region of interest" description="Disordered" evidence="1">
    <location>
        <begin position="132"/>
        <end position="156"/>
    </location>
</feature>
<keyword evidence="3" id="KW-1185">Reference proteome</keyword>
<dbReference type="EMBL" id="BLKZ01000001">
    <property type="protein sequence ID" value="GFG92070.1"/>
    <property type="molecule type" value="Genomic_DNA"/>
</dbReference>
<gene>
    <name evidence="2" type="ORF">MBOU_41120</name>
</gene>
<protein>
    <submittedName>
        <fullName evidence="2">Uncharacterized protein</fullName>
    </submittedName>
</protein>
<name>A0A7I9YTQ8_MYCBU</name>
<evidence type="ECO:0000313" key="2">
    <source>
        <dbReference type="EMBL" id="GFG92070.1"/>
    </source>
</evidence>
<sequence>MRQSCPHADGLFAVLTDTLRSNSNEVVNVTRTQRHDAGNRSLIEDALGHVREAAPVGWQRVRVEFISAADPPFARGWAVVGSDTLPVPVLPEAIELLMEFQRRAIEGDGAGFRKVIAECDCAEDLKVHTVPAQASGRTPGSGGERGGKLRRIWSRR</sequence>
<evidence type="ECO:0000256" key="1">
    <source>
        <dbReference type="SAM" id="MobiDB-lite"/>
    </source>
</evidence>
<organism evidence="2 3">
    <name type="scientific">Mycobacterium bourgelatii</name>
    <dbReference type="NCBI Taxonomy" id="1273442"/>
    <lineage>
        <taxon>Bacteria</taxon>
        <taxon>Bacillati</taxon>
        <taxon>Actinomycetota</taxon>
        <taxon>Actinomycetes</taxon>
        <taxon>Mycobacteriales</taxon>
        <taxon>Mycobacteriaceae</taxon>
        <taxon>Mycobacterium</taxon>
    </lineage>
</organism>
<dbReference type="AlphaFoldDB" id="A0A7I9YTQ8"/>
<comment type="caution">
    <text evidence="2">The sequence shown here is derived from an EMBL/GenBank/DDBJ whole genome shotgun (WGS) entry which is preliminary data.</text>
</comment>
<reference evidence="2 3" key="1">
    <citation type="journal article" date="2019" name="Emerg. Microbes Infect.">
        <title>Comprehensive subspecies identification of 175 nontuberculous mycobacteria species based on 7547 genomic profiles.</title>
        <authorList>
            <person name="Matsumoto Y."/>
            <person name="Kinjo T."/>
            <person name="Motooka D."/>
            <person name="Nabeya D."/>
            <person name="Jung N."/>
            <person name="Uechi K."/>
            <person name="Horii T."/>
            <person name="Iida T."/>
            <person name="Fujita J."/>
            <person name="Nakamura S."/>
        </authorList>
    </citation>
    <scope>NUCLEOTIDE SEQUENCE [LARGE SCALE GENOMIC DNA]</scope>
    <source>
        <strain evidence="2 3">JCM 30725</strain>
    </source>
</reference>